<protein>
    <submittedName>
        <fullName evidence="2">Uncharacterized protein</fullName>
    </submittedName>
</protein>
<reference evidence="2" key="1">
    <citation type="journal article" date="2021" name="Proc. Natl. Acad. Sci. U.S.A.">
        <title>Three genomes in the algal genus Volvox reveal the fate of a haploid sex-determining region after a transition to homothallism.</title>
        <authorList>
            <person name="Yamamoto K."/>
            <person name="Hamaji T."/>
            <person name="Kawai-Toyooka H."/>
            <person name="Matsuzaki R."/>
            <person name="Takahashi F."/>
            <person name="Nishimura Y."/>
            <person name="Kawachi M."/>
            <person name="Noguchi H."/>
            <person name="Minakuchi Y."/>
            <person name="Umen J.G."/>
            <person name="Toyoda A."/>
            <person name="Nozaki H."/>
        </authorList>
    </citation>
    <scope>NUCLEOTIDE SEQUENCE</scope>
    <source>
        <strain evidence="2">NIES-3780</strain>
    </source>
</reference>
<evidence type="ECO:0000256" key="1">
    <source>
        <dbReference type="SAM" id="Coils"/>
    </source>
</evidence>
<dbReference type="Proteomes" id="UP000747399">
    <property type="component" value="Unassembled WGS sequence"/>
</dbReference>
<sequence length="162" mass="17406">VDEAAGDRITISAGLLLHHVLAVQELEEAQENAEDARAAAAAAAAGLPPPISRRQMGLVRSLLRRAARGVEADAGSWLRSVFLGAVPERRLRQLVAELVGEEYGSSSVEYGVAPYRYRTSAALPPRAPEAALEELFGLLTRGSVGEVIERLKRQVDASPRQE</sequence>
<keyword evidence="1" id="KW-0175">Coiled coil</keyword>
<dbReference type="EMBL" id="BNCO01000005">
    <property type="protein sequence ID" value="GIL48017.1"/>
    <property type="molecule type" value="Genomic_DNA"/>
</dbReference>
<comment type="caution">
    <text evidence="2">The sequence shown here is derived from an EMBL/GenBank/DDBJ whole genome shotgun (WGS) entry which is preliminary data.</text>
</comment>
<accession>A0A8J4AUK4</accession>
<organism evidence="2 3">
    <name type="scientific">Volvox africanus</name>
    <dbReference type="NCBI Taxonomy" id="51714"/>
    <lineage>
        <taxon>Eukaryota</taxon>
        <taxon>Viridiplantae</taxon>
        <taxon>Chlorophyta</taxon>
        <taxon>core chlorophytes</taxon>
        <taxon>Chlorophyceae</taxon>
        <taxon>CS clade</taxon>
        <taxon>Chlamydomonadales</taxon>
        <taxon>Volvocaceae</taxon>
        <taxon>Volvox</taxon>
    </lineage>
</organism>
<feature type="non-terminal residue" evidence="2">
    <location>
        <position position="1"/>
    </location>
</feature>
<proteinExistence type="predicted"/>
<keyword evidence="3" id="KW-1185">Reference proteome</keyword>
<dbReference type="AlphaFoldDB" id="A0A8J4AUK4"/>
<name>A0A8J4AUK4_9CHLO</name>
<evidence type="ECO:0000313" key="2">
    <source>
        <dbReference type="EMBL" id="GIL48017.1"/>
    </source>
</evidence>
<evidence type="ECO:0000313" key="3">
    <source>
        <dbReference type="Proteomes" id="UP000747399"/>
    </source>
</evidence>
<feature type="coiled-coil region" evidence="1">
    <location>
        <begin position="19"/>
        <end position="46"/>
    </location>
</feature>
<gene>
    <name evidence="2" type="ORF">Vafri_4728</name>
</gene>